<feature type="binding site" evidence="7">
    <location>
        <position position="58"/>
    </location>
    <ligand>
        <name>Na(+)</name>
        <dbReference type="ChEBI" id="CHEBI:29101"/>
        <label>1</label>
    </ligand>
</feature>
<feature type="transmembrane region" description="Helical" evidence="10">
    <location>
        <begin position="114"/>
        <end position="144"/>
    </location>
</feature>
<evidence type="ECO:0000256" key="7">
    <source>
        <dbReference type="PIRSR" id="PIRSR600175-1"/>
    </source>
</evidence>
<feature type="compositionally biased region" description="Polar residues" evidence="9">
    <location>
        <begin position="756"/>
        <end position="768"/>
    </location>
</feature>
<evidence type="ECO:0000256" key="5">
    <source>
        <dbReference type="ARBA" id="ARBA00023136"/>
    </source>
</evidence>
<gene>
    <name evidence="11" type="ORF">OFUS_LOCUS6945</name>
</gene>
<dbReference type="PANTHER" id="PTHR11616">
    <property type="entry name" value="SODIUM/CHLORIDE DEPENDENT TRANSPORTER"/>
    <property type="match status" value="1"/>
</dbReference>
<feature type="transmembrane region" description="Helical" evidence="10">
    <location>
        <begin position="235"/>
        <end position="262"/>
    </location>
</feature>
<accession>A0A8J1URF5</accession>
<feature type="transmembrane region" description="Helical" evidence="10">
    <location>
        <begin position="426"/>
        <end position="450"/>
    </location>
</feature>
<evidence type="ECO:0000256" key="4">
    <source>
        <dbReference type="ARBA" id="ARBA00022989"/>
    </source>
</evidence>
<feature type="binding site" evidence="7">
    <location>
        <position position="54"/>
    </location>
    <ligand>
        <name>Na(+)</name>
        <dbReference type="ChEBI" id="CHEBI:29101"/>
        <label>1</label>
    </ligand>
</feature>
<organism evidence="11 12">
    <name type="scientific">Owenia fusiformis</name>
    <name type="common">Polychaete worm</name>
    <dbReference type="NCBI Taxonomy" id="6347"/>
    <lineage>
        <taxon>Eukaryota</taxon>
        <taxon>Metazoa</taxon>
        <taxon>Spiralia</taxon>
        <taxon>Lophotrochozoa</taxon>
        <taxon>Annelida</taxon>
        <taxon>Polychaeta</taxon>
        <taxon>Sedentaria</taxon>
        <taxon>Canalipalpata</taxon>
        <taxon>Sabellida</taxon>
        <taxon>Oweniida</taxon>
        <taxon>Oweniidae</taxon>
        <taxon>Owenia</taxon>
    </lineage>
</organism>
<evidence type="ECO:0000313" key="12">
    <source>
        <dbReference type="Proteomes" id="UP000749559"/>
    </source>
</evidence>
<feature type="binding site" evidence="7">
    <location>
        <position position="442"/>
    </location>
    <ligand>
        <name>Na(+)</name>
        <dbReference type="ChEBI" id="CHEBI:29101"/>
        <label>1</label>
    </ligand>
</feature>
<keyword evidence="2 8" id="KW-0813">Transport</keyword>
<protein>
    <recommendedName>
        <fullName evidence="8">Transporter</fullName>
    </recommendedName>
</protein>
<dbReference type="GO" id="GO:0046872">
    <property type="term" value="F:metal ion binding"/>
    <property type="evidence" value="ECO:0007669"/>
    <property type="project" value="UniProtKB-KW"/>
</dbReference>
<proteinExistence type="inferred from homology"/>
<keyword evidence="3 8" id="KW-0812">Transmembrane</keyword>
<dbReference type="InterPro" id="IPR037272">
    <property type="entry name" value="SNS_sf"/>
</dbReference>
<comment type="similarity">
    <text evidence="8">Belongs to the sodium:neurotransmitter symporter (SNF) (TC 2.A.22) family.</text>
</comment>
<dbReference type="AlphaFoldDB" id="A0A8J1URF5"/>
<evidence type="ECO:0000256" key="2">
    <source>
        <dbReference type="ARBA" id="ARBA00022448"/>
    </source>
</evidence>
<dbReference type="PANTHER" id="PTHR11616:SF182">
    <property type="entry name" value="TRANSPORTER"/>
    <property type="match status" value="1"/>
</dbReference>
<feature type="transmembrane region" description="Helical" evidence="10">
    <location>
        <begin position="470"/>
        <end position="495"/>
    </location>
</feature>
<feature type="region of interest" description="Disordered" evidence="9">
    <location>
        <begin position="696"/>
        <end position="768"/>
    </location>
</feature>
<feature type="binding site" evidence="7">
    <location>
        <position position="53"/>
    </location>
    <ligand>
        <name>Na(+)</name>
        <dbReference type="ChEBI" id="CHEBI:29101"/>
        <label>1</label>
    </ligand>
</feature>
<dbReference type="GO" id="GO:0035725">
    <property type="term" value="P:sodium ion transmembrane transport"/>
    <property type="evidence" value="ECO:0007669"/>
    <property type="project" value="TreeGrafter"/>
</dbReference>
<evidence type="ECO:0000256" key="9">
    <source>
        <dbReference type="SAM" id="MobiDB-lite"/>
    </source>
</evidence>
<evidence type="ECO:0000256" key="3">
    <source>
        <dbReference type="ARBA" id="ARBA00022692"/>
    </source>
</evidence>
<dbReference type="Pfam" id="PF00209">
    <property type="entry name" value="SNF"/>
    <property type="match status" value="1"/>
</dbReference>
<evidence type="ECO:0000256" key="1">
    <source>
        <dbReference type="ARBA" id="ARBA00004141"/>
    </source>
</evidence>
<feature type="transmembrane region" description="Helical" evidence="10">
    <location>
        <begin position="282"/>
        <end position="299"/>
    </location>
</feature>
<feature type="binding site" evidence="7">
    <location>
        <position position="317"/>
    </location>
    <ligand>
        <name>Na(+)</name>
        <dbReference type="ChEBI" id="CHEBI:29101"/>
        <label>1</label>
    </ligand>
</feature>
<feature type="transmembrane region" description="Helical" evidence="10">
    <location>
        <begin position="311"/>
        <end position="332"/>
    </location>
</feature>
<reference evidence="11" key="1">
    <citation type="submission" date="2022-03" db="EMBL/GenBank/DDBJ databases">
        <authorList>
            <person name="Martin C."/>
        </authorList>
    </citation>
    <scope>NUCLEOTIDE SEQUENCE</scope>
</reference>
<keyword evidence="7" id="KW-0915">Sodium</keyword>
<feature type="transmembrane region" description="Helical" evidence="10">
    <location>
        <begin position="542"/>
        <end position="568"/>
    </location>
</feature>
<sequence length="768" mass="85505">MATNGTSDPERGETATCLANTEGDNDNVSENEEEERPSWDSKVQFLMSVISYAVGLGNVWRFPYLCQKNGGGAFLIPYFIMLIAEGIPLFYLELSIGQTLRMGSVGVWNEIHPYLGGVGYASTIVSFIVGLYYNVIIMWCLWYFANSFMPVLPWGECPMEMIDNVTSQIVPECAASDAPSYFWYRETLDITSGIDEAGGLKWKLLLCLLGAWLVVYICMCKGIKSSGKVVYFTATFPYVVLIIFFGRGVTLKGAGAGLLHMFTPRMERLADPVVWLDAATQIFYSLGLAFGGLIAFASYNPPKNNCKRDAILVSITNCTTSIFASIVIFSVLGYKATSLYDTCIDRNIAKITAEQPHLWNNETILTPALYERHYAGNSTNATLQMSIDLKLEKCDLQENLDSAASGTGLAFMVFTAVINQFPVPQFWSVIFFLMLLSLGLGSQMGTLEGVATSISDMAWDKYPWMRKKPIVAGILCLVSFTVGLIFVLGSGNYWLDLFDSFSGTFPLMTVAFFEVIGVVYIYGMESFTEDIKFMTGAKPGWYWVITWRFVSPILMFIVLVASIISKLVKPITYSAYDKETASLVDKYYPWWASLCICFLVLSSILCIPGVAIVRKIQDVLYLRRNKGEPGEMQLPPLDDIAEEGEKDSGMDLEAIDDDDVFEEGKVLANGKLTFDKQRTKSEAGEPVAPKRARILSDGERTRYKSGGTASELYRTRHKSGPGVYYDRRSRHMSGVSMRSRHSVDSQGNPQRPPLYRNSSRLSFSSLGK</sequence>
<feature type="binding site" evidence="7">
    <location>
        <position position="285"/>
    </location>
    <ligand>
        <name>Na(+)</name>
        <dbReference type="ChEBI" id="CHEBI:29101"/>
        <label>1</label>
    </ligand>
</feature>
<dbReference type="InterPro" id="IPR002438">
    <property type="entry name" value="Neutral_aa_SLC6"/>
</dbReference>
<dbReference type="PRINTS" id="PR01206">
    <property type="entry name" value="ORPHTRNSPORT"/>
</dbReference>
<dbReference type="PROSITE" id="PS00610">
    <property type="entry name" value="NA_NEUROTRAN_SYMP_1"/>
    <property type="match status" value="1"/>
</dbReference>
<feature type="transmembrane region" description="Helical" evidence="10">
    <location>
        <begin position="45"/>
        <end position="63"/>
    </location>
</feature>
<feature type="region of interest" description="Disordered" evidence="9">
    <location>
        <begin position="1"/>
        <end position="36"/>
    </location>
</feature>
<keyword evidence="12" id="KW-1185">Reference proteome</keyword>
<dbReference type="Proteomes" id="UP000749559">
    <property type="component" value="Unassembled WGS sequence"/>
</dbReference>
<dbReference type="GO" id="GO:0006865">
    <property type="term" value="P:amino acid transport"/>
    <property type="evidence" value="ECO:0007669"/>
    <property type="project" value="TreeGrafter"/>
</dbReference>
<feature type="transmembrane region" description="Helical" evidence="10">
    <location>
        <begin position="75"/>
        <end position="94"/>
    </location>
</feature>
<dbReference type="GO" id="GO:0015293">
    <property type="term" value="F:symporter activity"/>
    <property type="evidence" value="ECO:0007669"/>
    <property type="project" value="UniProtKB-KW"/>
</dbReference>
<feature type="transmembrane region" description="Helical" evidence="10">
    <location>
        <begin position="588"/>
        <end position="613"/>
    </location>
</feature>
<dbReference type="OrthoDB" id="6581954at2759"/>
<evidence type="ECO:0000256" key="8">
    <source>
        <dbReference type="RuleBase" id="RU003732"/>
    </source>
</evidence>
<dbReference type="InterPro" id="IPR000175">
    <property type="entry name" value="Na/ntran_symport"/>
</dbReference>
<dbReference type="EMBL" id="CAIIXF020000003">
    <property type="protein sequence ID" value="CAH1780225.1"/>
    <property type="molecule type" value="Genomic_DNA"/>
</dbReference>
<dbReference type="GO" id="GO:0005886">
    <property type="term" value="C:plasma membrane"/>
    <property type="evidence" value="ECO:0007669"/>
    <property type="project" value="InterPro"/>
</dbReference>
<dbReference type="PRINTS" id="PR00176">
    <property type="entry name" value="NANEUSMPORT"/>
</dbReference>
<keyword evidence="8" id="KW-0769">Symport</keyword>
<keyword evidence="7" id="KW-0479">Metal-binding</keyword>
<dbReference type="SUPFAM" id="SSF161070">
    <property type="entry name" value="SNF-like"/>
    <property type="match status" value="1"/>
</dbReference>
<comment type="subcellular location">
    <subcellularLocation>
        <location evidence="1">Membrane</location>
        <topology evidence="1">Multi-pass membrane protein</topology>
    </subcellularLocation>
</comment>
<comment type="caution">
    <text evidence="11">The sequence shown here is derived from an EMBL/GenBank/DDBJ whole genome shotgun (WGS) entry which is preliminary data.</text>
</comment>
<feature type="compositionally biased region" description="Acidic residues" evidence="9">
    <location>
        <begin position="23"/>
        <end position="35"/>
    </location>
</feature>
<keyword evidence="5 10" id="KW-0472">Membrane</keyword>
<keyword evidence="4 10" id="KW-1133">Transmembrane helix</keyword>
<evidence type="ECO:0000256" key="10">
    <source>
        <dbReference type="SAM" id="Phobius"/>
    </source>
</evidence>
<name>A0A8J1URF5_OWEFU</name>
<feature type="transmembrane region" description="Helical" evidence="10">
    <location>
        <begin position="501"/>
        <end position="522"/>
    </location>
</feature>
<evidence type="ECO:0000313" key="11">
    <source>
        <dbReference type="EMBL" id="CAH1780225.1"/>
    </source>
</evidence>
<evidence type="ECO:0000256" key="6">
    <source>
        <dbReference type="ARBA" id="ARBA00023180"/>
    </source>
</evidence>
<dbReference type="PROSITE" id="PS50267">
    <property type="entry name" value="NA_NEUROTRAN_SYMP_3"/>
    <property type="match status" value="1"/>
</dbReference>
<feature type="binding site" evidence="7">
    <location>
        <position position="438"/>
    </location>
    <ligand>
        <name>Na(+)</name>
        <dbReference type="ChEBI" id="CHEBI:29101"/>
        <label>1</label>
    </ligand>
</feature>
<keyword evidence="6" id="KW-0325">Glycoprotein</keyword>